<gene>
    <name evidence="2" type="ORF">MW046_01945</name>
</gene>
<evidence type="ECO:0000313" key="3">
    <source>
        <dbReference type="Proteomes" id="UP000831768"/>
    </source>
</evidence>
<keyword evidence="1" id="KW-0812">Transmembrane</keyword>
<evidence type="ECO:0000256" key="1">
    <source>
        <dbReference type="SAM" id="Phobius"/>
    </source>
</evidence>
<accession>A0A8U0A2C6</accession>
<reference evidence="2" key="1">
    <citation type="submission" date="2022-04" db="EMBL/GenBank/DDBJ databases">
        <title>Halocatena sp. nov., isolated from a salt lake.</title>
        <authorList>
            <person name="Cui H.-L."/>
        </authorList>
    </citation>
    <scope>NUCLEOTIDE SEQUENCE</scope>
    <source>
        <strain evidence="2">AD-1</strain>
    </source>
</reference>
<name>A0A8U0A2C6_9EURY</name>
<dbReference type="EMBL" id="CP096019">
    <property type="protein sequence ID" value="UPM43222.1"/>
    <property type="molecule type" value="Genomic_DNA"/>
</dbReference>
<organism evidence="2 3">
    <name type="scientific">Halocatena salina</name>
    <dbReference type="NCBI Taxonomy" id="2934340"/>
    <lineage>
        <taxon>Archaea</taxon>
        <taxon>Methanobacteriati</taxon>
        <taxon>Methanobacteriota</taxon>
        <taxon>Stenosarchaea group</taxon>
        <taxon>Halobacteria</taxon>
        <taxon>Halobacteriales</taxon>
        <taxon>Natronomonadaceae</taxon>
        <taxon>Halocatena</taxon>
    </lineage>
</organism>
<keyword evidence="1" id="KW-0472">Membrane</keyword>
<feature type="transmembrane region" description="Helical" evidence="1">
    <location>
        <begin position="13"/>
        <end position="35"/>
    </location>
</feature>
<dbReference type="GeneID" id="71926770"/>
<proteinExistence type="predicted"/>
<dbReference type="KEGG" id="haad:MW046_01945"/>
<evidence type="ECO:0000313" key="2">
    <source>
        <dbReference type="EMBL" id="UPM43222.1"/>
    </source>
</evidence>
<feature type="transmembrane region" description="Helical" evidence="1">
    <location>
        <begin position="105"/>
        <end position="126"/>
    </location>
</feature>
<dbReference type="InterPro" id="IPR025098">
    <property type="entry name" value="DUF4013"/>
</dbReference>
<feature type="transmembrane region" description="Helical" evidence="1">
    <location>
        <begin position="56"/>
        <end position="77"/>
    </location>
</feature>
<dbReference type="Proteomes" id="UP000831768">
    <property type="component" value="Chromosome"/>
</dbReference>
<dbReference type="RefSeq" id="WP_247993890.1">
    <property type="nucleotide sequence ID" value="NZ_CP096019.1"/>
</dbReference>
<dbReference type="AlphaFoldDB" id="A0A8U0A2C6"/>
<sequence>MNFPPSGNDGSKAVVIGGVLFGVLGAVGAGTTVLLETRLFDFGPRFLAGESAWRQSSPLLGGAVVCYAVISLILRGYDIAVLRAVVRSDEPTAPVFRLSAVFDGIRATVILLGYFVPSLALGIVGLSLRRPTGQGLHWVLNAMGAVTLLLGLFALIVAAYLLPAATALFATRRSIRAAFDHVALRSCVVTEDYVVGWVIAGLLRIVLLPITIALQTLLIGFFLRFYLRVSVQYLYGLSVSNAFETETGHH</sequence>
<feature type="transmembrane region" description="Helical" evidence="1">
    <location>
        <begin position="138"/>
        <end position="162"/>
    </location>
</feature>
<feature type="transmembrane region" description="Helical" evidence="1">
    <location>
        <begin position="194"/>
        <end position="223"/>
    </location>
</feature>
<keyword evidence="3" id="KW-1185">Reference proteome</keyword>
<keyword evidence="1" id="KW-1133">Transmembrane helix</keyword>
<protein>
    <submittedName>
        <fullName evidence="2">DUF4013 domain-containing protein</fullName>
    </submittedName>
</protein>
<dbReference type="Pfam" id="PF13197">
    <property type="entry name" value="DUF4013"/>
    <property type="match status" value="1"/>
</dbReference>